<feature type="domain" description="Amino acid permease/ SLC12A" evidence="8">
    <location>
        <begin position="15"/>
        <end position="415"/>
    </location>
</feature>
<evidence type="ECO:0000313" key="10">
    <source>
        <dbReference type="Proteomes" id="UP000182077"/>
    </source>
</evidence>
<feature type="transmembrane region" description="Helical" evidence="7">
    <location>
        <begin position="392"/>
        <end position="411"/>
    </location>
</feature>
<accession>A0A1L8TNX8</accession>
<evidence type="ECO:0000256" key="7">
    <source>
        <dbReference type="SAM" id="Phobius"/>
    </source>
</evidence>
<dbReference type="Proteomes" id="UP000182077">
    <property type="component" value="Unassembled WGS sequence"/>
</dbReference>
<dbReference type="AlphaFoldDB" id="A0A1L8TNX8"/>
<evidence type="ECO:0000256" key="1">
    <source>
        <dbReference type="ARBA" id="ARBA00004141"/>
    </source>
</evidence>
<sequence length="446" mass="49155">MENKNKLQKQMTSRHIMMLALGGAIGAGLFKGSGEAIGIAGPSVILAFLLGGLVLFIVMNGLGRLVLSSDNIQGLSGIIKPYLGDRTADFIDWLYWSLWMINIIAEAVAAASFMQLWFPNVPSWIFVLILAMLTTLINLYSVRLFAETEYWLAFIKIAVIIILIVFGVYLVGHEIFNIGFGSTISRMTSHGGFAPHGLKGLVNSLLVVIYSYGGSELIAITVSETEDPKTAIPKAIKGVMGRIISFYIVPMILLLIIYRWDALASTSVSPFVMVFQKMHIPFASDIVNFVIVLALFSSINSGVYASSRTLYFRVKENTGFTSKLAVLNKHQVPQRAVLFCTGTLYIGVILSYFLGDKLFNYLVGSLSYSVLLTWMLISVASFVLAMKKGSAIERFFSGLVIIVLALIFIGILMNNTIGVTLFTACIYLIIFFSYRKKNPEIVSDKI</sequence>
<dbReference type="OrthoDB" id="9780162at2"/>
<dbReference type="PIRSF" id="PIRSF006060">
    <property type="entry name" value="AA_transporter"/>
    <property type="match status" value="1"/>
</dbReference>
<dbReference type="GO" id="GO:0016020">
    <property type="term" value="C:membrane"/>
    <property type="evidence" value="ECO:0007669"/>
    <property type="project" value="UniProtKB-SubCell"/>
</dbReference>
<feature type="transmembrane region" description="Helical" evidence="7">
    <location>
        <begin position="93"/>
        <end position="118"/>
    </location>
</feature>
<feature type="transmembrane region" description="Helical" evidence="7">
    <location>
        <begin position="153"/>
        <end position="172"/>
    </location>
</feature>
<feature type="transmembrane region" description="Helical" evidence="7">
    <location>
        <begin position="201"/>
        <end position="222"/>
    </location>
</feature>
<dbReference type="GO" id="GO:0006865">
    <property type="term" value="P:amino acid transport"/>
    <property type="evidence" value="ECO:0007669"/>
    <property type="project" value="UniProtKB-KW"/>
</dbReference>
<feature type="transmembrane region" description="Helical" evidence="7">
    <location>
        <begin position="366"/>
        <end position="385"/>
    </location>
</feature>
<name>A0A1L8TNX8_9ENTE</name>
<reference evidence="9 10" key="1">
    <citation type="submission" date="2014-12" db="EMBL/GenBank/DDBJ databases">
        <title>Draft genome sequences of 29 type strains of Enterococci.</title>
        <authorList>
            <person name="Zhong Z."/>
            <person name="Sun Z."/>
            <person name="Liu W."/>
            <person name="Zhang W."/>
            <person name="Zhang H."/>
        </authorList>
    </citation>
    <scope>NUCLEOTIDE SEQUENCE [LARGE SCALE GENOMIC DNA]</scope>
    <source>
        <strain evidence="9 10">DSM 17122</strain>
    </source>
</reference>
<keyword evidence="2" id="KW-0813">Transport</keyword>
<feature type="transmembrane region" description="Helical" evidence="7">
    <location>
        <begin position="44"/>
        <end position="67"/>
    </location>
</feature>
<evidence type="ECO:0000259" key="8">
    <source>
        <dbReference type="Pfam" id="PF00324"/>
    </source>
</evidence>
<dbReference type="Pfam" id="PF00324">
    <property type="entry name" value="AA_permease"/>
    <property type="match status" value="1"/>
</dbReference>
<dbReference type="GO" id="GO:0055085">
    <property type="term" value="P:transmembrane transport"/>
    <property type="evidence" value="ECO:0007669"/>
    <property type="project" value="InterPro"/>
</dbReference>
<dbReference type="FunFam" id="1.20.1740.10:FF:000001">
    <property type="entry name" value="Amino acid permease"/>
    <property type="match status" value="1"/>
</dbReference>
<feature type="transmembrane region" description="Helical" evidence="7">
    <location>
        <begin position="417"/>
        <end position="434"/>
    </location>
</feature>
<evidence type="ECO:0000313" key="9">
    <source>
        <dbReference type="EMBL" id="OJG46029.1"/>
    </source>
</evidence>
<evidence type="ECO:0000256" key="3">
    <source>
        <dbReference type="ARBA" id="ARBA00022692"/>
    </source>
</evidence>
<feature type="transmembrane region" description="Helical" evidence="7">
    <location>
        <begin position="336"/>
        <end position="354"/>
    </location>
</feature>
<feature type="transmembrane region" description="Helical" evidence="7">
    <location>
        <begin position="124"/>
        <end position="146"/>
    </location>
</feature>
<proteinExistence type="predicted"/>
<keyword evidence="3 7" id="KW-0812">Transmembrane</keyword>
<feature type="transmembrane region" description="Helical" evidence="7">
    <location>
        <begin position="243"/>
        <end position="260"/>
    </location>
</feature>
<protein>
    <submittedName>
        <fullName evidence="9">Amino acid permease</fullName>
    </submittedName>
</protein>
<keyword evidence="4" id="KW-0029">Amino-acid transport</keyword>
<dbReference type="Gene3D" id="1.20.1740.10">
    <property type="entry name" value="Amino acid/polyamine transporter I"/>
    <property type="match status" value="1"/>
</dbReference>
<keyword evidence="6 7" id="KW-0472">Membrane</keyword>
<comment type="caution">
    <text evidence="9">The sequence shown here is derived from an EMBL/GenBank/DDBJ whole genome shotgun (WGS) entry which is preliminary data.</text>
</comment>
<evidence type="ECO:0000256" key="4">
    <source>
        <dbReference type="ARBA" id="ARBA00022970"/>
    </source>
</evidence>
<evidence type="ECO:0000256" key="2">
    <source>
        <dbReference type="ARBA" id="ARBA00022448"/>
    </source>
</evidence>
<evidence type="ECO:0000256" key="5">
    <source>
        <dbReference type="ARBA" id="ARBA00022989"/>
    </source>
</evidence>
<evidence type="ECO:0000256" key="6">
    <source>
        <dbReference type="ARBA" id="ARBA00023136"/>
    </source>
</evidence>
<dbReference type="EMBL" id="JXKQ01000004">
    <property type="protein sequence ID" value="OJG46029.1"/>
    <property type="molecule type" value="Genomic_DNA"/>
</dbReference>
<keyword evidence="10" id="KW-1185">Reference proteome</keyword>
<dbReference type="RefSeq" id="WP_071857679.1">
    <property type="nucleotide sequence ID" value="NZ_JBHSHK010000009.1"/>
</dbReference>
<feature type="transmembrane region" description="Helical" evidence="7">
    <location>
        <begin position="280"/>
        <end position="305"/>
    </location>
</feature>
<organism evidence="9 10">
    <name type="scientific">Enterococcus hermanniensis</name>
    <dbReference type="NCBI Taxonomy" id="249189"/>
    <lineage>
        <taxon>Bacteria</taxon>
        <taxon>Bacillati</taxon>
        <taxon>Bacillota</taxon>
        <taxon>Bacilli</taxon>
        <taxon>Lactobacillales</taxon>
        <taxon>Enterococcaceae</taxon>
        <taxon>Enterococcus</taxon>
    </lineage>
</organism>
<keyword evidence="5 7" id="KW-1133">Transmembrane helix</keyword>
<dbReference type="InterPro" id="IPR004841">
    <property type="entry name" value="AA-permease/SLC12A_dom"/>
</dbReference>
<comment type="subcellular location">
    <subcellularLocation>
        <location evidence="1">Membrane</location>
        <topology evidence="1">Multi-pass membrane protein</topology>
    </subcellularLocation>
</comment>
<dbReference type="PANTHER" id="PTHR43495:SF5">
    <property type="entry name" value="GAMMA-AMINOBUTYRIC ACID PERMEASE"/>
    <property type="match status" value="1"/>
</dbReference>
<gene>
    <name evidence="9" type="ORF">RV04_GL001795</name>
</gene>
<dbReference type="PANTHER" id="PTHR43495">
    <property type="entry name" value="GABA PERMEASE"/>
    <property type="match status" value="1"/>
</dbReference>